<feature type="domain" description="ComEC/Rec2-related protein" evidence="7">
    <location>
        <begin position="71"/>
        <end position="310"/>
    </location>
</feature>
<comment type="subcellular location">
    <subcellularLocation>
        <location evidence="1">Cell membrane</location>
        <topology evidence="1">Multi-pass membrane protein</topology>
    </subcellularLocation>
</comment>
<evidence type="ECO:0000313" key="9">
    <source>
        <dbReference type="Proteomes" id="UP000824267"/>
    </source>
</evidence>
<protein>
    <submittedName>
        <fullName evidence="8">ComEC/Rec2 family competence protein</fullName>
    </submittedName>
</protein>
<evidence type="ECO:0000256" key="5">
    <source>
        <dbReference type="ARBA" id="ARBA00023136"/>
    </source>
</evidence>
<evidence type="ECO:0000256" key="1">
    <source>
        <dbReference type="ARBA" id="ARBA00004651"/>
    </source>
</evidence>
<evidence type="ECO:0000256" key="6">
    <source>
        <dbReference type="SAM" id="Phobius"/>
    </source>
</evidence>
<evidence type="ECO:0000259" key="7">
    <source>
        <dbReference type="Pfam" id="PF03772"/>
    </source>
</evidence>
<feature type="transmembrane region" description="Helical" evidence="6">
    <location>
        <begin position="174"/>
        <end position="191"/>
    </location>
</feature>
<comment type="caution">
    <text evidence="8">The sequence shown here is derived from an EMBL/GenBank/DDBJ whole genome shotgun (WGS) entry which is preliminary data.</text>
</comment>
<dbReference type="NCBIfam" id="TIGR00360">
    <property type="entry name" value="ComEC_N-term"/>
    <property type="match status" value="1"/>
</dbReference>
<reference evidence="8" key="2">
    <citation type="submission" date="2021-04" db="EMBL/GenBank/DDBJ databases">
        <authorList>
            <person name="Gilroy R."/>
        </authorList>
    </citation>
    <scope>NUCLEOTIDE SEQUENCE</scope>
    <source>
        <strain evidence="8">Gambia16-930</strain>
    </source>
</reference>
<feature type="transmembrane region" description="Helical" evidence="6">
    <location>
        <begin position="197"/>
        <end position="216"/>
    </location>
</feature>
<keyword evidence="2" id="KW-1003">Cell membrane</keyword>
<accession>A0A9D1UHI7</accession>
<feature type="transmembrane region" description="Helical" evidence="6">
    <location>
        <begin position="126"/>
        <end position="143"/>
    </location>
</feature>
<feature type="transmembrane region" description="Helical" evidence="6">
    <location>
        <begin position="92"/>
        <end position="114"/>
    </location>
</feature>
<dbReference type="Proteomes" id="UP000824267">
    <property type="component" value="Unassembled WGS sequence"/>
</dbReference>
<dbReference type="AlphaFoldDB" id="A0A9D1UHI7"/>
<dbReference type="PANTHER" id="PTHR30619">
    <property type="entry name" value="DNA INTERNALIZATION/COMPETENCE PROTEIN COMEC/REC2"/>
    <property type="match status" value="1"/>
</dbReference>
<dbReference type="PANTHER" id="PTHR30619:SF1">
    <property type="entry name" value="RECOMBINATION PROTEIN 2"/>
    <property type="match status" value="1"/>
</dbReference>
<sequence length="317" mass="35602">IRNYPNSTFDYAEYAKHNRLYHNVYVSQWSLLSKHEGNIIVEYSKKCNKSLKERLKTSSLDKENAALAASILLGDKKELDKNLKESFSVSGLAHILCVSGLHIGLIIAIFDILFRGLHLLGMKGFYLRKILLVLTAWVIAFIVGCTPSAMRVAAMLGLIIVSDVFFYKSDSLNILLCTAFIFLLFDPLLLFNLSFQLSFLAVLGILVCMPVLKEDINKHINRYLKKPFSYAATTLSAQTFVLPIIVYRFNTLPLMFLLSNLIVVPFLSIVLFSIILCLVFADTPIIGNMVSSVLDMELTALRTVATISEKITNDILF</sequence>
<evidence type="ECO:0000313" key="8">
    <source>
        <dbReference type="EMBL" id="HIW87598.1"/>
    </source>
</evidence>
<evidence type="ECO:0000256" key="2">
    <source>
        <dbReference type="ARBA" id="ARBA00022475"/>
    </source>
</evidence>
<dbReference type="EMBL" id="DXGG01000156">
    <property type="protein sequence ID" value="HIW87598.1"/>
    <property type="molecule type" value="Genomic_DNA"/>
</dbReference>
<dbReference type="GO" id="GO:0005886">
    <property type="term" value="C:plasma membrane"/>
    <property type="evidence" value="ECO:0007669"/>
    <property type="project" value="UniProtKB-SubCell"/>
</dbReference>
<keyword evidence="5 6" id="KW-0472">Membrane</keyword>
<dbReference type="InterPro" id="IPR052159">
    <property type="entry name" value="Competence_DNA_uptake"/>
</dbReference>
<name>A0A9D1UHI7_9BACT</name>
<dbReference type="Pfam" id="PF03772">
    <property type="entry name" value="Competence"/>
    <property type="match status" value="1"/>
</dbReference>
<feature type="transmembrane region" description="Helical" evidence="6">
    <location>
        <begin position="228"/>
        <end position="249"/>
    </location>
</feature>
<evidence type="ECO:0000256" key="4">
    <source>
        <dbReference type="ARBA" id="ARBA00022989"/>
    </source>
</evidence>
<dbReference type="InterPro" id="IPR004477">
    <property type="entry name" value="ComEC_N"/>
</dbReference>
<proteinExistence type="predicted"/>
<gene>
    <name evidence="8" type="ORF">IAC47_04905</name>
</gene>
<feature type="non-terminal residue" evidence="8">
    <location>
        <position position="1"/>
    </location>
</feature>
<keyword evidence="3 6" id="KW-0812">Transmembrane</keyword>
<feature type="transmembrane region" description="Helical" evidence="6">
    <location>
        <begin position="255"/>
        <end position="281"/>
    </location>
</feature>
<evidence type="ECO:0000256" key="3">
    <source>
        <dbReference type="ARBA" id="ARBA00022692"/>
    </source>
</evidence>
<organism evidence="8 9">
    <name type="scientific">Candidatus Onthomorpha intestinigallinarum</name>
    <dbReference type="NCBI Taxonomy" id="2840880"/>
    <lineage>
        <taxon>Bacteria</taxon>
        <taxon>Pseudomonadati</taxon>
        <taxon>Bacteroidota</taxon>
        <taxon>Bacteroidia</taxon>
        <taxon>Bacteroidales</taxon>
        <taxon>Candidatus Onthomorpha</taxon>
    </lineage>
</organism>
<reference evidence="8" key="1">
    <citation type="journal article" date="2021" name="PeerJ">
        <title>Extensive microbial diversity within the chicken gut microbiome revealed by metagenomics and culture.</title>
        <authorList>
            <person name="Gilroy R."/>
            <person name="Ravi A."/>
            <person name="Getino M."/>
            <person name="Pursley I."/>
            <person name="Horton D.L."/>
            <person name="Alikhan N.F."/>
            <person name="Baker D."/>
            <person name="Gharbi K."/>
            <person name="Hall N."/>
            <person name="Watson M."/>
            <person name="Adriaenssens E.M."/>
            <person name="Foster-Nyarko E."/>
            <person name="Jarju S."/>
            <person name="Secka A."/>
            <person name="Antonio M."/>
            <person name="Oren A."/>
            <person name="Chaudhuri R.R."/>
            <person name="La Ragione R."/>
            <person name="Hildebrand F."/>
            <person name="Pallen M.J."/>
        </authorList>
    </citation>
    <scope>NUCLEOTIDE SEQUENCE</scope>
    <source>
        <strain evidence="8">Gambia16-930</strain>
    </source>
</reference>
<keyword evidence="4 6" id="KW-1133">Transmembrane helix</keyword>